<dbReference type="GO" id="GO:0005975">
    <property type="term" value="P:carbohydrate metabolic process"/>
    <property type="evidence" value="ECO:0007669"/>
    <property type="project" value="UniProtKB-ARBA"/>
</dbReference>
<keyword evidence="13" id="KW-1185">Reference proteome</keyword>
<evidence type="ECO:0000313" key="12">
    <source>
        <dbReference type="EMBL" id="TQK76821.1"/>
    </source>
</evidence>
<dbReference type="InterPro" id="IPR013783">
    <property type="entry name" value="Ig-like_fold"/>
</dbReference>
<evidence type="ECO:0000256" key="8">
    <source>
        <dbReference type="ARBA" id="ARBA00037998"/>
    </source>
</evidence>
<feature type="transmembrane region" description="Helical" evidence="10">
    <location>
        <begin position="193"/>
        <end position="212"/>
    </location>
</feature>
<evidence type="ECO:0000256" key="1">
    <source>
        <dbReference type="ARBA" id="ARBA00004651"/>
    </source>
</evidence>
<comment type="subcellular location">
    <subcellularLocation>
        <location evidence="1">Cell membrane</location>
        <topology evidence="1">Multi-pass membrane protein</topology>
    </subcellularLocation>
</comment>
<keyword evidence="6 10" id="KW-1133">Transmembrane helix</keyword>
<keyword evidence="5" id="KW-0029">Amino-acid transport</keyword>
<dbReference type="GO" id="GO:0006865">
    <property type="term" value="P:amino acid transport"/>
    <property type="evidence" value="ECO:0007669"/>
    <property type="project" value="UniProtKB-KW"/>
</dbReference>
<keyword evidence="11" id="KW-0732">Signal</keyword>
<dbReference type="Pfam" id="PF02653">
    <property type="entry name" value="BPD_transp_2"/>
    <property type="match status" value="1"/>
</dbReference>
<dbReference type="PANTHER" id="PTHR11795">
    <property type="entry name" value="BRANCHED-CHAIN AMINO ACID TRANSPORT SYSTEM PERMEASE PROTEIN LIVH"/>
    <property type="match status" value="1"/>
</dbReference>
<feature type="region of interest" description="Disordered" evidence="9">
    <location>
        <begin position="151"/>
        <end position="176"/>
    </location>
</feature>
<dbReference type="CDD" id="cd06582">
    <property type="entry name" value="TM_PBP1_LivH_like"/>
    <property type="match status" value="1"/>
</dbReference>
<evidence type="ECO:0000313" key="13">
    <source>
        <dbReference type="Proteomes" id="UP000316181"/>
    </source>
</evidence>
<evidence type="ECO:0000256" key="7">
    <source>
        <dbReference type="ARBA" id="ARBA00023136"/>
    </source>
</evidence>
<feature type="signal peptide" evidence="11">
    <location>
        <begin position="1"/>
        <end position="43"/>
    </location>
</feature>
<feature type="compositionally biased region" description="Low complexity" evidence="9">
    <location>
        <begin position="151"/>
        <end position="167"/>
    </location>
</feature>
<evidence type="ECO:0000256" key="9">
    <source>
        <dbReference type="SAM" id="MobiDB-lite"/>
    </source>
</evidence>
<dbReference type="InterPro" id="IPR052157">
    <property type="entry name" value="BCAA_transport_permease"/>
</dbReference>
<dbReference type="RefSeq" id="WP_246043578.1">
    <property type="nucleotide sequence ID" value="NZ_BAAATB010000010.1"/>
</dbReference>
<dbReference type="AlphaFoldDB" id="A0A542SQD2"/>
<comment type="similarity">
    <text evidence="8">Belongs to the binding-protein-dependent transport system permease family. LivHM subfamily.</text>
</comment>
<feature type="transmembrane region" description="Helical" evidence="10">
    <location>
        <begin position="224"/>
        <end position="257"/>
    </location>
</feature>
<evidence type="ECO:0000256" key="5">
    <source>
        <dbReference type="ARBA" id="ARBA00022970"/>
    </source>
</evidence>
<protein>
    <submittedName>
        <fullName evidence="12">Amino acid/amide ABC transporter membrane protein 1 (HAAT family)</fullName>
    </submittedName>
</protein>
<reference evidence="12 13" key="1">
    <citation type="submission" date="2019-06" db="EMBL/GenBank/DDBJ databases">
        <title>Sequencing the genomes of 1000 actinobacteria strains.</title>
        <authorList>
            <person name="Klenk H.-P."/>
        </authorList>
    </citation>
    <scope>NUCLEOTIDE SEQUENCE [LARGE SCALE GENOMIC DNA]</scope>
    <source>
        <strain evidence="12 13">DSM 10596</strain>
    </source>
</reference>
<feature type="transmembrane region" description="Helical" evidence="10">
    <location>
        <begin position="372"/>
        <end position="392"/>
    </location>
</feature>
<comment type="caution">
    <text evidence="12">The sequence shown here is derived from an EMBL/GenBank/DDBJ whole genome shotgun (WGS) entry which is preliminary data.</text>
</comment>
<evidence type="ECO:0000256" key="6">
    <source>
        <dbReference type="ARBA" id="ARBA00022989"/>
    </source>
</evidence>
<keyword evidence="4 10" id="KW-0812">Transmembrane</keyword>
<keyword evidence="3" id="KW-1003">Cell membrane</keyword>
<dbReference type="Proteomes" id="UP000316181">
    <property type="component" value="Unassembled WGS sequence"/>
</dbReference>
<feature type="transmembrane region" description="Helical" evidence="10">
    <location>
        <begin position="321"/>
        <end position="340"/>
    </location>
</feature>
<evidence type="ECO:0000256" key="10">
    <source>
        <dbReference type="SAM" id="Phobius"/>
    </source>
</evidence>
<feature type="transmembrane region" description="Helical" evidence="10">
    <location>
        <begin position="277"/>
        <end position="301"/>
    </location>
</feature>
<accession>A0A542SQD2</accession>
<dbReference type="GO" id="GO:0005886">
    <property type="term" value="C:plasma membrane"/>
    <property type="evidence" value="ECO:0007669"/>
    <property type="project" value="UniProtKB-SubCell"/>
</dbReference>
<organism evidence="12 13">
    <name type="scientific">Rarobacter incanus</name>
    <dbReference type="NCBI Taxonomy" id="153494"/>
    <lineage>
        <taxon>Bacteria</taxon>
        <taxon>Bacillati</taxon>
        <taxon>Actinomycetota</taxon>
        <taxon>Actinomycetes</taxon>
        <taxon>Micrococcales</taxon>
        <taxon>Rarobacteraceae</taxon>
        <taxon>Rarobacter</taxon>
    </lineage>
</organism>
<feature type="transmembrane region" description="Helical" evidence="10">
    <location>
        <begin position="404"/>
        <end position="432"/>
    </location>
</feature>
<feature type="chain" id="PRO_5021938299" evidence="11">
    <location>
        <begin position="44"/>
        <end position="472"/>
    </location>
</feature>
<proteinExistence type="inferred from homology"/>
<evidence type="ECO:0000256" key="11">
    <source>
        <dbReference type="SAM" id="SignalP"/>
    </source>
</evidence>
<evidence type="ECO:0000256" key="2">
    <source>
        <dbReference type="ARBA" id="ARBA00022448"/>
    </source>
</evidence>
<dbReference type="Gene3D" id="2.60.40.10">
    <property type="entry name" value="Immunoglobulins"/>
    <property type="match status" value="1"/>
</dbReference>
<dbReference type="InterPro" id="IPR001851">
    <property type="entry name" value="ABC_transp_permease"/>
</dbReference>
<evidence type="ECO:0000256" key="4">
    <source>
        <dbReference type="ARBA" id="ARBA00022692"/>
    </source>
</evidence>
<dbReference type="GO" id="GO:0022857">
    <property type="term" value="F:transmembrane transporter activity"/>
    <property type="evidence" value="ECO:0007669"/>
    <property type="project" value="InterPro"/>
</dbReference>
<feature type="transmembrane region" description="Helical" evidence="10">
    <location>
        <begin position="444"/>
        <end position="460"/>
    </location>
</feature>
<dbReference type="EMBL" id="VFNV01000001">
    <property type="protein sequence ID" value="TQK76821.1"/>
    <property type="molecule type" value="Genomic_DNA"/>
</dbReference>
<keyword evidence="2" id="KW-0813">Transport</keyword>
<dbReference type="PANTHER" id="PTHR11795:SF449">
    <property type="entry name" value="BRANCHED-CHAIN AMINO ACID TRANSPORT PERMEASE PROTEIN LIVH-RELATED"/>
    <property type="match status" value="1"/>
</dbReference>
<evidence type="ECO:0000256" key="3">
    <source>
        <dbReference type="ARBA" id="ARBA00022475"/>
    </source>
</evidence>
<name>A0A542SQD2_9MICO</name>
<keyword evidence="7 10" id="KW-0472">Membrane</keyword>
<sequence length="472" mass="49023">MAILRTMPERTYRPFRPHRLRAIAMLFALIGAVWMMLPSVANADVTASEKCTKDATTGCVMVNVFGKDREPVGGVKITLKAPDGASATATSTDKGATSFEATTADAYSVSLDPASLPDEFADAAPADVTVTVQFGATARATFDLTAPAATAPAATSGSTPTAGSNTTKAATSTDSAGTGLSADRVWQQLASGLRFGLMLALASLGANLIYGTTKLSNFAHGEQVTLGAVIAYLFVSIGAPLWLAAILSVAISAATGWLQDVGIWKPLRKRGTPITQVMIVTIGLSIALQFLIQFMVGTGTFQVVSGNPTTWTVGPITMTKISFIAMLISIVALVAVAWFLTRTRLGRATRAVSDNPALASATGINTNGVIRLVWTLSAGLAGLSGLLFALMFGAANWNMGMQMLLLMFAAITLGGLGTANGALVGSLVIGFAVELSSLFLPSDLRYATALFILILALLVRPQGILGLRDRIG</sequence>
<gene>
    <name evidence="12" type="ORF">FB389_1515</name>
</gene>